<reference evidence="17" key="1">
    <citation type="journal article" date="2022" name="Int. J. Mol. Sci.">
        <title>Draft Genome of Tanacetum Coccineum: Genomic Comparison of Closely Related Tanacetum-Family Plants.</title>
        <authorList>
            <person name="Yamashiro T."/>
            <person name="Shiraishi A."/>
            <person name="Nakayama K."/>
            <person name="Satake H."/>
        </authorList>
    </citation>
    <scope>NUCLEOTIDE SEQUENCE</scope>
</reference>
<dbReference type="InterPro" id="IPR011009">
    <property type="entry name" value="Kinase-like_dom_sf"/>
</dbReference>
<keyword evidence="8 17" id="KW-0418">Kinase</keyword>
<keyword evidence="14" id="KW-0472">Membrane</keyword>
<evidence type="ECO:0000259" key="16">
    <source>
        <dbReference type="PROSITE" id="PS50011"/>
    </source>
</evidence>
<feature type="region of interest" description="Disordered" evidence="15">
    <location>
        <begin position="210"/>
        <end position="229"/>
    </location>
</feature>
<evidence type="ECO:0000256" key="9">
    <source>
        <dbReference type="ARBA" id="ARBA00022840"/>
    </source>
</evidence>
<dbReference type="Pfam" id="PF00069">
    <property type="entry name" value="Pkinase"/>
    <property type="match status" value="1"/>
</dbReference>
<feature type="domain" description="Protein kinase" evidence="16">
    <location>
        <begin position="122"/>
        <end position="488"/>
    </location>
</feature>
<organism evidence="17 18">
    <name type="scientific">Tanacetum coccineum</name>
    <dbReference type="NCBI Taxonomy" id="301880"/>
    <lineage>
        <taxon>Eukaryota</taxon>
        <taxon>Viridiplantae</taxon>
        <taxon>Streptophyta</taxon>
        <taxon>Embryophyta</taxon>
        <taxon>Tracheophyta</taxon>
        <taxon>Spermatophyta</taxon>
        <taxon>Magnoliopsida</taxon>
        <taxon>eudicotyledons</taxon>
        <taxon>Gunneridae</taxon>
        <taxon>Pentapetalae</taxon>
        <taxon>asterids</taxon>
        <taxon>campanulids</taxon>
        <taxon>Asterales</taxon>
        <taxon>Asteraceae</taxon>
        <taxon>Asteroideae</taxon>
        <taxon>Anthemideae</taxon>
        <taxon>Anthemidinae</taxon>
        <taxon>Tanacetum</taxon>
    </lineage>
</organism>
<evidence type="ECO:0000256" key="13">
    <source>
        <dbReference type="ARBA" id="ARBA00023065"/>
    </source>
</evidence>
<dbReference type="PROSITE" id="PS50011">
    <property type="entry name" value="PROTEIN_KINASE_DOM"/>
    <property type="match status" value="1"/>
</dbReference>
<dbReference type="PANTHER" id="PTHR45646:SF7">
    <property type="entry name" value="SERINE_THREONINE-PROTEIN KINASE AFC2"/>
    <property type="match status" value="1"/>
</dbReference>
<evidence type="ECO:0000256" key="3">
    <source>
        <dbReference type="ARBA" id="ARBA00022448"/>
    </source>
</evidence>
<reference evidence="17" key="2">
    <citation type="submission" date="2022-01" db="EMBL/GenBank/DDBJ databases">
        <authorList>
            <person name="Yamashiro T."/>
            <person name="Shiraishi A."/>
            <person name="Satake H."/>
            <person name="Nakayama K."/>
        </authorList>
    </citation>
    <scope>NUCLEOTIDE SEQUENCE</scope>
</reference>
<evidence type="ECO:0000256" key="12">
    <source>
        <dbReference type="ARBA" id="ARBA00022989"/>
    </source>
</evidence>
<dbReference type="EC" id="7.1.3.1" evidence="2"/>
<keyword evidence="9" id="KW-0067">ATP-binding</keyword>
<keyword evidence="18" id="KW-1185">Reference proteome</keyword>
<evidence type="ECO:0000256" key="4">
    <source>
        <dbReference type="ARBA" id="ARBA00022527"/>
    </source>
</evidence>
<dbReference type="EMBL" id="BQNB010009263">
    <property type="protein sequence ID" value="GJS61055.1"/>
    <property type="molecule type" value="Genomic_DNA"/>
</dbReference>
<evidence type="ECO:0000313" key="18">
    <source>
        <dbReference type="Proteomes" id="UP001151760"/>
    </source>
</evidence>
<evidence type="ECO:0000313" key="17">
    <source>
        <dbReference type="EMBL" id="GJS61055.1"/>
    </source>
</evidence>
<name>A0ABQ4X7R5_9ASTR</name>
<dbReference type="InterPro" id="IPR004131">
    <property type="entry name" value="PPase-energised_H-pump"/>
</dbReference>
<proteinExistence type="predicted"/>
<dbReference type="Gene3D" id="1.10.510.10">
    <property type="entry name" value="Transferase(Phosphotransferase) domain 1"/>
    <property type="match status" value="1"/>
</dbReference>
<evidence type="ECO:0000256" key="7">
    <source>
        <dbReference type="ARBA" id="ARBA00022741"/>
    </source>
</evidence>
<comment type="subcellular location">
    <subcellularLocation>
        <location evidence="1">Endomembrane system</location>
        <topology evidence="1">Multi-pass membrane protein</topology>
    </subcellularLocation>
</comment>
<keyword evidence="12" id="KW-1133">Transmembrane helix</keyword>
<gene>
    <name evidence="17" type="ORF">Tco_0655839</name>
</gene>
<accession>A0ABQ4X7R5</accession>
<keyword evidence="13" id="KW-0406">Ion transport</keyword>
<evidence type="ECO:0000256" key="6">
    <source>
        <dbReference type="ARBA" id="ARBA00022692"/>
    </source>
</evidence>
<dbReference type="InterPro" id="IPR000719">
    <property type="entry name" value="Prot_kinase_dom"/>
</dbReference>
<keyword evidence="7" id="KW-0547">Nucleotide-binding</keyword>
<evidence type="ECO:0000256" key="2">
    <source>
        <dbReference type="ARBA" id="ARBA00013242"/>
    </source>
</evidence>
<evidence type="ECO:0000256" key="8">
    <source>
        <dbReference type="ARBA" id="ARBA00022777"/>
    </source>
</evidence>
<keyword evidence="6" id="KW-0812">Transmembrane</keyword>
<evidence type="ECO:0000256" key="1">
    <source>
        <dbReference type="ARBA" id="ARBA00004127"/>
    </source>
</evidence>
<dbReference type="InterPro" id="IPR051175">
    <property type="entry name" value="CLK_kinases"/>
</dbReference>
<dbReference type="PANTHER" id="PTHR45646">
    <property type="entry name" value="SERINE/THREONINE-PROTEIN KINASE DOA-RELATED"/>
    <property type="match status" value="1"/>
</dbReference>
<keyword evidence="11" id="KW-1278">Translocase</keyword>
<evidence type="ECO:0000256" key="11">
    <source>
        <dbReference type="ARBA" id="ARBA00022967"/>
    </source>
</evidence>
<dbReference type="Pfam" id="PF03030">
    <property type="entry name" value="H_PPase"/>
    <property type="match status" value="1"/>
</dbReference>
<dbReference type="SMART" id="SM00220">
    <property type="entry name" value="S_TKc"/>
    <property type="match status" value="1"/>
</dbReference>
<comment type="caution">
    <text evidence="17">The sequence shown here is derived from an EMBL/GenBank/DDBJ whole genome shotgun (WGS) entry which is preliminary data.</text>
</comment>
<dbReference type="SUPFAM" id="SSF56112">
    <property type="entry name" value="Protein kinase-like (PK-like)"/>
    <property type="match status" value="1"/>
</dbReference>
<protein>
    <recommendedName>
        <fullName evidence="2">H(+)-exporting diphosphatase</fullName>
        <ecNumber evidence="2">7.1.3.1</ecNumber>
    </recommendedName>
</protein>
<feature type="non-terminal residue" evidence="17">
    <location>
        <position position="1"/>
    </location>
</feature>
<keyword evidence="3" id="KW-0813">Transport</keyword>
<dbReference type="Proteomes" id="UP001151760">
    <property type="component" value="Unassembled WGS sequence"/>
</dbReference>
<dbReference type="GO" id="GO:0016301">
    <property type="term" value="F:kinase activity"/>
    <property type="evidence" value="ECO:0007669"/>
    <property type="project" value="UniProtKB-KW"/>
</dbReference>
<sequence>YLLYSFEPIYNQIDIKEPFPGARLLPLRSSFTVTIVVFGGPSKQTQVEVKSKKSLMSKVAPKIVTFSKATLGWAGHLSRFCKSTKLQGSSAGLSVSCESAEPGNPRPMQFSRSWCTDITSVTTWLSETGIKAATSVYGNRQMATPPLVATKMGKNTSYSAFDPLSRNRRGTKGAHTTLTIGVPSNLRKASFTSNFVDDLSSILKGESAGRKESAGSAISKRTGRGNPMKGTEVISGYGLGGSSMALFGRVGGGIYPKAIDVGADLVGKVERDIPDDNPRNPVVSTKDSRSFNLQRINKALFLESRRTALRLKSSRIYPGLQKDNSFSKGVPKSSAIKVIDIGSTTYDHQDQSYIVSTRHYRAPEVILGHRWSYPCDIWSVGCILVEFCSGEVLFQTHENLEHLAMMERILGPLPHMLKKSDRHAEKYVRKGRLNWPEGAASRESIKAILKLPRLQVTINSRHDISCYGFLYDPLERLYARAALRHPFFTRDHLRLYTWYPNMTYEMFAKCCPIFKDNCNCKGCLRDVHPKSDVDCKPMLLMDEVVKECLEEYWSYFIRTECVCTSGIFNWCLEIAIDDIVLNNHAGWNFMMIGRAYSMGLVLKWWSWSCFIVKGSSGILFYAYFADKLYPWFGFLKWDFGLVCGLVLQMKLSWDG</sequence>
<keyword evidence="5" id="KW-0808">Transferase</keyword>
<evidence type="ECO:0000256" key="5">
    <source>
        <dbReference type="ARBA" id="ARBA00022679"/>
    </source>
</evidence>
<evidence type="ECO:0000256" key="10">
    <source>
        <dbReference type="ARBA" id="ARBA00022842"/>
    </source>
</evidence>
<evidence type="ECO:0000256" key="15">
    <source>
        <dbReference type="SAM" id="MobiDB-lite"/>
    </source>
</evidence>
<evidence type="ECO:0000256" key="14">
    <source>
        <dbReference type="ARBA" id="ARBA00023136"/>
    </source>
</evidence>
<keyword evidence="4" id="KW-0723">Serine/threonine-protein kinase</keyword>
<keyword evidence="10" id="KW-0460">Magnesium</keyword>